<name>A0A7W9T5W0_9BACT</name>
<accession>A0A7W9T5W0</accession>
<evidence type="ECO:0000259" key="10">
    <source>
        <dbReference type="PROSITE" id="PS50109"/>
    </source>
</evidence>
<dbReference type="EC" id="2.7.13.3" evidence="2"/>
<feature type="coiled-coil region" evidence="8">
    <location>
        <begin position="296"/>
        <end position="323"/>
    </location>
</feature>
<evidence type="ECO:0000256" key="2">
    <source>
        <dbReference type="ARBA" id="ARBA00012438"/>
    </source>
</evidence>
<gene>
    <name evidence="11" type="ORF">HNQ93_004288</name>
</gene>
<protein>
    <recommendedName>
        <fullName evidence="2">histidine kinase</fullName>
        <ecNumber evidence="2">2.7.13.3</ecNumber>
    </recommendedName>
</protein>
<organism evidence="11 12">
    <name type="scientific">Hymenobacter luteus</name>
    <dbReference type="NCBI Taxonomy" id="1411122"/>
    <lineage>
        <taxon>Bacteria</taxon>
        <taxon>Pseudomonadati</taxon>
        <taxon>Bacteroidota</taxon>
        <taxon>Cytophagia</taxon>
        <taxon>Cytophagales</taxon>
        <taxon>Hymenobacteraceae</taxon>
        <taxon>Hymenobacter</taxon>
    </lineage>
</organism>
<evidence type="ECO:0000256" key="9">
    <source>
        <dbReference type="SAM" id="Phobius"/>
    </source>
</evidence>
<dbReference type="SMART" id="SM00387">
    <property type="entry name" value="HATPase_c"/>
    <property type="match status" value="1"/>
</dbReference>
<keyword evidence="3" id="KW-0597">Phosphoprotein</keyword>
<dbReference type="SMART" id="SM00388">
    <property type="entry name" value="HisKA"/>
    <property type="match status" value="1"/>
</dbReference>
<dbReference type="InterPro" id="IPR003661">
    <property type="entry name" value="HisK_dim/P_dom"/>
</dbReference>
<dbReference type="SUPFAM" id="SSF47384">
    <property type="entry name" value="Homodimeric domain of signal transducing histidine kinase"/>
    <property type="match status" value="1"/>
</dbReference>
<evidence type="ECO:0000256" key="8">
    <source>
        <dbReference type="SAM" id="Coils"/>
    </source>
</evidence>
<keyword evidence="7 9" id="KW-1133">Transmembrane helix</keyword>
<dbReference type="GO" id="GO:0005886">
    <property type="term" value="C:plasma membrane"/>
    <property type="evidence" value="ECO:0007669"/>
    <property type="project" value="TreeGrafter"/>
</dbReference>
<dbReference type="PROSITE" id="PS50109">
    <property type="entry name" value="HIS_KIN"/>
    <property type="match status" value="1"/>
</dbReference>
<dbReference type="SUPFAM" id="SSF55874">
    <property type="entry name" value="ATPase domain of HSP90 chaperone/DNA topoisomerase II/histidine kinase"/>
    <property type="match status" value="1"/>
</dbReference>
<sequence length="430" mass="48454">MKPARPVKLLLRTLRAQLVYAGLVSLAGTFVFYFVLQQLYYADVDEALLLRREEVVRKLPLVPRAQDLALWMKLDRDLVIRPLGREPAGPERIAGELRYDSLAKEMEPYRTLTTTVRYHGHPYRLVLRSSLVESEDLLAAIGVAQAGLLVVLLGGLVLVQQRVARRLWRPFYETLAQLRRFRLDQRVPVELTPSPTLEFQELNAALTDLLTQHRRLYHSQKEFTENAAHEMQTPLAVQHTKLELLAQQPNLGEAQAQHIGALLDVTQRLARLNRSLLLLARLENQQFTADEEVDLRRVLTTIVKQLQEEIEAAQLNVQLAADHPVWLRGNSTLLEILVSNLVVNAIRHNQTGGAIAVTLTPQRLTVANTGRAAALPAGREFARFRKDALSAPGGVGLGLAISRQICDTCGLQLAYDFEVPNWHRFTVSWT</sequence>
<evidence type="ECO:0000256" key="3">
    <source>
        <dbReference type="ARBA" id="ARBA00022553"/>
    </source>
</evidence>
<dbReference type="EMBL" id="JACHGG010000012">
    <property type="protein sequence ID" value="MBB6061409.1"/>
    <property type="molecule type" value="Genomic_DNA"/>
</dbReference>
<dbReference type="InterPro" id="IPR050428">
    <property type="entry name" value="TCS_sensor_his_kinase"/>
</dbReference>
<feature type="domain" description="Histidine kinase" evidence="10">
    <location>
        <begin position="226"/>
        <end position="430"/>
    </location>
</feature>
<dbReference type="Gene3D" id="1.10.287.130">
    <property type="match status" value="1"/>
</dbReference>
<proteinExistence type="predicted"/>
<keyword evidence="8" id="KW-0175">Coiled coil</keyword>
<evidence type="ECO:0000313" key="12">
    <source>
        <dbReference type="Proteomes" id="UP000532746"/>
    </source>
</evidence>
<comment type="catalytic activity">
    <reaction evidence="1">
        <text>ATP + protein L-histidine = ADP + protein N-phospho-L-histidine.</text>
        <dbReference type="EC" id="2.7.13.3"/>
    </reaction>
</comment>
<keyword evidence="5 9" id="KW-0812">Transmembrane</keyword>
<dbReference type="PANTHER" id="PTHR45436:SF5">
    <property type="entry name" value="SENSOR HISTIDINE KINASE TRCS"/>
    <property type="match status" value="1"/>
</dbReference>
<keyword evidence="4" id="KW-0808">Transferase</keyword>
<keyword evidence="6 11" id="KW-0418">Kinase</keyword>
<dbReference type="InterPro" id="IPR036097">
    <property type="entry name" value="HisK_dim/P_sf"/>
</dbReference>
<reference evidence="11 12" key="1">
    <citation type="submission" date="2020-08" db="EMBL/GenBank/DDBJ databases">
        <title>Genomic Encyclopedia of Type Strains, Phase IV (KMG-IV): sequencing the most valuable type-strain genomes for metagenomic binning, comparative biology and taxonomic classification.</title>
        <authorList>
            <person name="Goeker M."/>
        </authorList>
    </citation>
    <scope>NUCLEOTIDE SEQUENCE [LARGE SCALE GENOMIC DNA]</scope>
    <source>
        <strain evidence="11 12">DSM 26718</strain>
    </source>
</reference>
<evidence type="ECO:0000256" key="4">
    <source>
        <dbReference type="ARBA" id="ARBA00022679"/>
    </source>
</evidence>
<dbReference type="GO" id="GO:0000155">
    <property type="term" value="F:phosphorelay sensor kinase activity"/>
    <property type="evidence" value="ECO:0007669"/>
    <property type="project" value="InterPro"/>
</dbReference>
<dbReference type="RefSeq" id="WP_183405516.1">
    <property type="nucleotide sequence ID" value="NZ_JACHGG010000012.1"/>
</dbReference>
<evidence type="ECO:0000256" key="6">
    <source>
        <dbReference type="ARBA" id="ARBA00022777"/>
    </source>
</evidence>
<evidence type="ECO:0000256" key="7">
    <source>
        <dbReference type="ARBA" id="ARBA00022989"/>
    </source>
</evidence>
<dbReference type="InterPro" id="IPR005467">
    <property type="entry name" value="His_kinase_dom"/>
</dbReference>
<feature type="transmembrane region" description="Helical" evidence="9">
    <location>
        <begin position="18"/>
        <end position="36"/>
    </location>
</feature>
<dbReference type="Proteomes" id="UP000532746">
    <property type="component" value="Unassembled WGS sequence"/>
</dbReference>
<keyword evidence="12" id="KW-1185">Reference proteome</keyword>
<dbReference type="InterPro" id="IPR003594">
    <property type="entry name" value="HATPase_dom"/>
</dbReference>
<dbReference type="Pfam" id="PF02518">
    <property type="entry name" value="HATPase_c"/>
    <property type="match status" value="1"/>
</dbReference>
<dbReference type="AlphaFoldDB" id="A0A7W9T5W0"/>
<feature type="transmembrane region" description="Helical" evidence="9">
    <location>
        <begin position="137"/>
        <end position="159"/>
    </location>
</feature>
<evidence type="ECO:0000256" key="1">
    <source>
        <dbReference type="ARBA" id="ARBA00000085"/>
    </source>
</evidence>
<dbReference type="CDD" id="cd00082">
    <property type="entry name" value="HisKA"/>
    <property type="match status" value="1"/>
</dbReference>
<keyword evidence="9" id="KW-0472">Membrane</keyword>
<evidence type="ECO:0000313" key="11">
    <source>
        <dbReference type="EMBL" id="MBB6061409.1"/>
    </source>
</evidence>
<dbReference type="PANTHER" id="PTHR45436">
    <property type="entry name" value="SENSOR HISTIDINE KINASE YKOH"/>
    <property type="match status" value="1"/>
</dbReference>
<comment type="caution">
    <text evidence="11">The sequence shown here is derived from an EMBL/GenBank/DDBJ whole genome shotgun (WGS) entry which is preliminary data.</text>
</comment>
<dbReference type="Gene3D" id="3.30.565.10">
    <property type="entry name" value="Histidine kinase-like ATPase, C-terminal domain"/>
    <property type="match status" value="1"/>
</dbReference>
<dbReference type="InterPro" id="IPR036890">
    <property type="entry name" value="HATPase_C_sf"/>
</dbReference>
<evidence type="ECO:0000256" key="5">
    <source>
        <dbReference type="ARBA" id="ARBA00022692"/>
    </source>
</evidence>
<dbReference type="Pfam" id="PF00512">
    <property type="entry name" value="HisKA"/>
    <property type="match status" value="1"/>
</dbReference>